<dbReference type="Pfam" id="PF13561">
    <property type="entry name" value="adh_short_C2"/>
    <property type="match status" value="1"/>
</dbReference>
<keyword evidence="5" id="KW-1185">Reference proteome</keyword>
<dbReference type="CDD" id="cd05233">
    <property type="entry name" value="SDR_c"/>
    <property type="match status" value="1"/>
</dbReference>
<dbReference type="OrthoDB" id="5840532at2759"/>
<dbReference type="PRINTS" id="PR00080">
    <property type="entry name" value="SDRFAMILY"/>
</dbReference>
<keyword evidence="3" id="KW-0560">Oxidoreductase</keyword>
<dbReference type="STRING" id="2070753.A0A3A2ZIT2"/>
<accession>A0A3A2ZIT2</accession>
<dbReference type="Gene3D" id="3.40.50.720">
    <property type="entry name" value="NAD(P)-binding Rossmann-like Domain"/>
    <property type="match status" value="1"/>
</dbReference>
<proteinExistence type="inferred from homology"/>
<keyword evidence="2" id="KW-0521">NADP</keyword>
<evidence type="ECO:0000313" key="4">
    <source>
        <dbReference type="EMBL" id="RJE22203.1"/>
    </source>
</evidence>
<dbReference type="EMBL" id="MVGC01000180">
    <property type="protein sequence ID" value="RJE22203.1"/>
    <property type="molecule type" value="Genomic_DNA"/>
</dbReference>
<reference evidence="5" key="1">
    <citation type="submission" date="2017-02" db="EMBL/GenBank/DDBJ databases">
        <authorList>
            <person name="Tafer H."/>
            <person name="Lopandic K."/>
        </authorList>
    </citation>
    <scope>NUCLEOTIDE SEQUENCE [LARGE SCALE GENOMIC DNA]</scope>
    <source>
        <strain evidence="5">CBS 366.77</strain>
    </source>
</reference>
<dbReference type="FunFam" id="3.40.50.720:FF:000084">
    <property type="entry name" value="Short-chain dehydrogenase reductase"/>
    <property type="match status" value="1"/>
</dbReference>
<dbReference type="PRINTS" id="PR00081">
    <property type="entry name" value="GDHRDH"/>
</dbReference>
<evidence type="ECO:0000256" key="2">
    <source>
        <dbReference type="ARBA" id="ARBA00022857"/>
    </source>
</evidence>
<gene>
    <name evidence="4" type="ORF">PHISCL_05451</name>
</gene>
<dbReference type="Proteomes" id="UP000266188">
    <property type="component" value="Unassembled WGS sequence"/>
</dbReference>
<evidence type="ECO:0000256" key="1">
    <source>
        <dbReference type="ARBA" id="ARBA00006484"/>
    </source>
</evidence>
<evidence type="ECO:0000313" key="5">
    <source>
        <dbReference type="Proteomes" id="UP000266188"/>
    </source>
</evidence>
<dbReference type="SUPFAM" id="SSF51735">
    <property type="entry name" value="NAD(P)-binding Rossmann-fold domains"/>
    <property type="match status" value="1"/>
</dbReference>
<dbReference type="PANTHER" id="PTHR24321:SF12">
    <property type="entry name" value="SHORT-CHAIN DEHYDROGENASE_REDUCTASE FAMILY, PUTATIVE (AFU_ORTHOLOGUE AFUA_5G14340)-RELATED"/>
    <property type="match status" value="1"/>
</dbReference>
<dbReference type="InterPro" id="IPR036291">
    <property type="entry name" value="NAD(P)-bd_dom_sf"/>
</dbReference>
<protein>
    <submittedName>
        <fullName evidence="4">Short chain dehydrogenase</fullName>
    </submittedName>
</protein>
<evidence type="ECO:0000256" key="3">
    <source>
        <dbReference type="ARBA" id="ARBA00023002"/>
    </source>
</evidence>
<dbReference type="PANTHER" id="PTHR24321">
    <property type="entry name" value="DEHYDROGENASES, SHORT CHAIN"/>
    <property type="match status" value="1"/>
</dbReference>
<comment type="similarity">
    <text evidence="1">Belongs to the short-chain dehydrogenases/reductases (SDR) family.</text>
</comment>
<organism evidence="4 5">
    <name type="scientific">Aspergillus sclerotialis</name>
    <dbReference type="NCBI Taxonomy" id="2070753"/>
    <lineage>
        <taxon>Eukaryota</taxon>
        <taxon>Fungi</taxon>
        <taxon>Dikarya</taxon>
        <taxon>Ascomycota</taxon>
        <taxon>Pezizomycotina</taxon>
        <taxon>Eurotiomycetes</taxon>
        <taxon>Eurotiomycetidae</taxon>
        <taxon>Eurotiales</taxon>
        <taxon>Aspergillaceae</taxon>
        <taxon>Aspergillus</taxon>
        <taxon>Aspergillus subgen. Polypaecilum</taxon>
    </lineage>
</organism>
<dbReference type="AlphaFoldDB" id="A0A3A2ZIT2"/>
<name>A0A3A2ZIT2_9EURO</name>
<dbReference type="GO" id="GO:0016491">
    <property type="term" value="F:oxidoreductase activity"/>
    <property type="evidence" value="ECO:0007669"/>
    <property type="project" value="UniProtKB-KW"/>
</dbReference>
<sequence>MLLSFPGVALITGAASGIGRGIAIAFAKDGCRKIAICDFNAEGLDETRALVKDTAPDAEVLQVPVDLRKESDVEQMIETTVRTFGRLDYAVNSAGVEGDNLGSAESTSDVFDHVNSVNYRGCWLCSKYQIAQMRIQEPLPSHDGRPGNRGAIVNIASQLALVSRPEAAAYCASKAAVVSFTKSDAIDYSGDNIRINCVCPGLTRTPMLERQMDIYRTAIMRAPLKRPGTIQEIADVVLFLCSSRATFVQGAAYVVDGGYTII</sequence>
<comment type="caution">
    <text evidence="4">The sequence shown here is derived from an EMBL/GenBank/DDBJ whole genome shotgun (WGS) entry which is preliminary data.</text>
</comment>
<dbReference type="InterPro" id="IPR002347">
    <property type="entry name" value="SDR_fam"/>
</dbReference>